<dbReference type="Gene3D" id="1.10.1410.10">
    <property type="match status" value="1"/>
</dbReference>
<evidence type="ECO:0000256" key="2">
    <source>
        <dbReference type="ARBA" id="ARBA00022723"/>
    </source>
</evidence>
<keyword evidence="3" id="KW-0460">Magnesium</keyword>
<comment type="similarity">
    <text evidence="4">Belongs to the DNA polymerase type-B-like family. GLD2 subfamily.</text>
</comment>
<proteinExistence type="inferred from homology"/>
<dbReference type="PANTHER" id="PTHR12271:SF40">
    <property type="entry name" value="POLY(A) RNA POLYMERASE GLD2"/>
    <property type="match status" value="1"/>
</dbReference>
<dbReference type="Pfam" id="PF03828">
    <property type="entry name" value="PAP_assoc"/>
    <property type="match status" value="1"/>
</dbReference>
<dbReference type="EMBL" id="JALNTZ010001369">
    <property type="protein sequence ID" value="KAJ3626862.1"/>
    <property type="molecule type" value="Genomic_DNA"/>
</dbReference>
<keyword evidence="5" id="KW-0472">Membrane</keyword>
<gene>
    <name evidence="7" type="ORF">Zmor_004236</name>
</gene>
<keyword evidence="1" id="KW-0808">Transferase</keyword>
<comment type="caution">
    <text evidence="7">The sequence shown here is derived from an EMBL/GenBank/DDBJ whole genome shotgun (WGS) entry which is preliminary data.</text>
</comment>
<evidence type="ECO:0000313" key="7">
    <source>
        <dbReference type="EMBL" id="KAJ3626862.1"/>
    </source>
</evidence>
<organism evidence="7 8">
    <name type="scientific">Zophobas morio</name>
    <dbReference type="NCBI Taxonomy" id="2755281"/>
    <lineage>
        <taxon>Eukaryota</taxon>
        <taxon>Metazoa</taxon>
        <taxon>Ecdysozoa</taxon>
        <taxon>Arthropoda</taxon>
        <taxon>Hexapoda</taxon>
        <taxon>Insecta</taxon>
        <taxon>Pterygota</taxon>
        <taxon>Neoptera</taxon>
        <taxon>Endopterygota</taxon>
        <taxon>Coleoptera</taxon>
        <taxon>Polyphaga</taxon>
        <taxon>Cucujiformia</taxon>
        <taxon>Tenebrionidae</taxon>
        <taxon>Zophobas</taxon>
    </lineage>
</organism>
<reference evidence="7" key="1">
    <citation type="journal article" date="2023" name="G3 (Bethesda)">
        <title>Whole genome assemblies of Zophobas morio and Tenebrio molitor.</title>
        <authorList>
            <person name="Kaur S."/>
            <person name="Stinson S.A."/>
            <person name="diCenzo G.C."/>
        </authorList>
    </citation>
    <scope>NUCLEOTIDE SEQUENCE</scope>
    <source>
        <strain evidence="7">QUZm001</strain>
    </source>
</reference>
<dbReference type="AlphaFoldDB" id="A0AA38HI68"/>
<feature type="transmembrane region" description="Helical" evidence="5">
    <location>
        <begin position="28"/>
        <end position="50"/>
    </location>
</feature>
<evidence type="ECO:0000256" key="3">
    <source>
        <dbReference type="ARBA" id="ARBA00022842"/>
    </source>
</evidence>
<dbReference type="GO" id="GO:0031123">
    <property type="term" value="P:RNA 3'-end processing"/>
    <property type="evidence" value="ECO:0007669"/>
    <property type="project" value="TreeGrafter"/>
</dbReference>
<feature type="domain" description="PAP-associated" evidence="6">
    <location>
        <begin position="94"/>
        <end position="159"/>
    </location>
</feature>
<dbReference type="Proteomes" id="UP001168821">
    <property type="component" value="Unassembled WGS sequence"/>
</dbReference>
<evidence type="ECO:0000256" key="5">
    <source>
        <dbReference type="SAM" id="Phobius"/>
    </source>
</evidence>
<protein>
    <recommendedName>
        <fullName evidence="6">PAP-associated domain-containing protein</fullName>
    </recommendedName>
</protein>
<keyword evidence="5" id="KW-1133">Transmembrane helix</keyword>
<keyword evidence="5" id="KW-0812">Transmembrane</keyword>
<dbReference type="InterPro" id="IPR002058">
    <property type="entry name" value="PAP_assoc"/>
</dbReference>
<dbReference type="GO" id="GO:0016779">
    <property type="term" value="F:nucleotidyltransferase activity"/>
    <property type="evidence" value="ECO:0007669"/>
    <property type="project" value="TreeGrafter"/>
</dbReference>
<dbReference type="GO" id="GO:0046872">
    <property type="term" value="F:metal ion binding"/>
    <property type="evidence" value="ECO:0007669"/>
    <property type="project" value="UniProtKB-KW"/>
</dbReference>
<keyword evidence="2" id="KW-0479">Metal-binding</keyword>
<evidence type="ECO:0000313" key="8">
    <source>
        <dbReference type="Proteomes" id="UP001168821"/>
    </source>
</evidence>
<dbReference type="PANTHER" id="PTHR12271">
    <property type="entry name" value="POLY A POLYMERASE CID PAP -RELATED"/>
    <property type="match status" value="1"/>
</dbReference>
<name>A0AA38HI68_9CUCU</name>
<evidence type="ECO:0000256" key="1">
    <source>
        <dbReference type="ARBA" id="ARBA00022679"/>
    </source>
</evidence>
<dbReference type="SUPFAM" id="SSF81631">
    <property type="entry name" value="PAP/OAS1 substrate-binding domain"/>
    <property type="match status" value="1"/>
</dbReference>
<evidence type="ECO:0000256" key="4">
    <source>
        <dbReference type="ARBA" id="ARBA00038491"/>
    </source>
</evidence>
<sequence length="205" mass="23817">MEYIKLNKSTRKLIIGVKDWTKRHNISLSGYSIALLVIYYLQSLQVLPFLQPPLGSTWPHSPRNMIEGWDCTFKSSDELALDCQHNLLSYNAIELYCGFLRFYGAEFPYKDRFVCIRDHDRNLLSSKNSPANLIDKVTVEGECWTMKKSAIVIQDPFELCHNITHSFKEESLNKFKEELITSYLSMLEAVTLSTASFPEKKWDEF</sequence>
<evidence type="ECO:0000259" key="6">
    <source>
        <dbReference type="Pfam" id="PF03828"/>
    </source>
</evidence>
<accession>A0AA38HI68</accession>
<keyword evidence="8" id="KW-1185">Reference proteome</keyword>